<feature type="site" description="Transition state stabilizer" evidence="12">
    <location>
        <position position="62"/>
    </location>
</feature>
<dbReference type="GO" id="GO:0006979">
    <property type="term" value="P:response to oxidative stress"/>
    <property type="evidence" value="ECO:0007669"/>
    <property type="project" value="UniProtKB-UniRule"/>
</dbReference>
<feature type="binding site" evidence="11">
    <location>
        <position position="70"/>
    </location>
    <ligand>
        <name>Ca(2+)</name>
        <dbReference type="ChEBI" id="CHEBI:29108"/>
        <label>1</label>
    </ligand>
</feature>
<accession>A0A8T0J674</accession>
<feature type="chain" id="PRO_5035962283" description="Peroxidase" evidence="14">
    <location>
        <begin position="25"/>
        <end position="345"/>
    </location>
</feature>
<reference evidence="17" key="1">
    <citation type="submission" date="2020-06" db="EMBL/GenBank/DDBJ databases">
        <title>WGS assembly of Ceratodon purpureus strain R40.</title>
        <authorList>
            <person name="Carey S.B."/>
            <person name="Jenkins J."/>
            <person name="Shu S."/>
            <person name="Lovell J.T."/>
            <person name="Sreedasyam A."/>
            <person name="Maumus F."/>
            <person name="Tiley G.P."/>
            <person name="Fernandez-Pozo N."/>
            <person name="Barry K."/>
            <person name="Chen C."/>
            <person name="Wang M."/>
            <person name="Lipzen A."/>
            <person name="Daum C."/>
            <person name="Saski C.A."/>
            <person name="Payton A.C."/>
            <person name="Mcbreen J.C."/>
            <person name="Conrad R.E."/>
            <person name="Kollar L.M."/>
            <person name="Olsson S."/>
            <person name="Huttunen S."/>
            <person name="Landis J.B."/>
            <person name="Wickett N.J."/>
            <person name="Johnson M.G."/>
            <person name="Rensing S.A."/>
            <person name="Grimwood J."/>
            <person name="Schmutz J."/>
            <person name="Mcdaniel S.F."/>
        </authorList>
    </citation>
    <scope>NUCLEOTIDE SEQUENCE</scope>
    <source>
        <strain evidence="17">R40</strain>
    </source>
</reference>
<keyword evidence="4 14" id="KW-0349">Heme</keyword>
<proteinExistence type="inferred from homology"/>
<evidence type="ECO:0000313" key="18">
    <source>
        <dbReference type="Proteomes" id="UP000822688"/>
    </source>
</evidence>
<dbReference type="CDD" id="cd00693">
    <property type="entry name" value="secretory_peroxidase"/>
    <property type="match status" value="1"/>
</dbReference>
<evidence type="ECO:0000256" key="11">
    <source>
        <dbReference type="PIRSR" id="PIRSR600823-3"/>
    </source>
</evidence>
<feature type="binding site" evidence="10">
    <location>
        <position position="170"/>
    </location>
    <ligand>
        <name>substrate</name>
    </ligand>
</feature>
<dbReference type="InterPro" id="IPR010255">
    <property type="entry name" value="Haem_peroxidase_sf"/>
</dbReference>
<keyword evidence="14" id="KW-0964">Secreted</keyword>
<feature type="disulfide bond" evidence="13">
    <location>
        <begin position="127"/>
        <end position="332"/>
    </location>
</feature>
<comment type="cofactor">
    <cofactor evidence="11 14">
        <name>Ca(2+)</name>
        <dbReference type="ChEBI" id="CHEBI:29108"/>
    </cofactor>
    <text evidence="11 14">Binds 2 calcium ions per subunit.</text>
</comment>
<dbReference type="OrthoDB" id="2113341at2759"/>
<evidence type="ECO:0000256" key="5">
    <source>
        <dbReference type="ARBA" id="ARBA00022723"/>
    </source>
</evidence>
<dbReference type="PROSITE" id="PS00436">
    <property type="entry name" value="PEROXIDASE_2"/>
    <property type="match status" value="1"/>
</dbReference>
<feature type="signal peptide" evidence="14">
    <location>
        <begin position="1"/>
        <end position="24"/>
    </location>
</feature>
<evidence type="ECO:0000256" key="10">
    <source>
        <dbReference type="PIRSR" id="PIRSR600823-2"/>
    </source>
</evidence>
<evidence type="ECO:0000256" key="14">
    <source>
        <dbReference type="RuleBase" id="RU362060"/>
    </source>
</evidence>
<evidence type="ECO:0000256" key="1">
    <source>
        <dbReference type="ARBA" id="ARBA00000189"/>
    </source>
</evidence>
<comment type="catalytic activity">
    <reaction evidence="1 14">
        <text>2 a phenolic donor + H2O2 = 2 a phenolic radical donor + 2 H2O</text>
        <dbReference type="Rhea" id="RHEA:56136"/>
        <dbReference type="ChEBI" id="CHEBI:15377"/>
        <dbReference type="ChEBI" id="CHEBI:16240"/>
        <dbReference type="ChEBI" id="CHEBI:139520"/>
        <dbReference type="ChEBI" id="CHEBI:139521"/>
        <dbReference type="EC" id="1.11.1.7"/>
    </reaction>
</comment>
<feature type="region of interest" description="Disordered" evidence="15">
    <location>
        <begin position="324"/>
        <end position="345"/>
    </location>
</feature>
<dbReference type="PRINTS" id="PR00461">
    <property type="entry name" value="PLPEROXIDASE"/>
</dbReference>
<feature type="binding site" evidence="11">
    <location>
        <position position="76"/>
    </location>
    <ligand>
        <name>Ca(2+)</name>
        <dbReference type="ChEBI" id="CHEBI:29108"/>
        <label>1</label>
    </ligand>
</feature>
<feature type="binding site" evidence="11">
    <location>
        <position position="258"/>
    </location>
    <ligand>
        <name>Ca(2+)</name>
        <dbReference type="ChEBI" id="CHEBI:29108"/>
        <label>2</label>
    </ligand>
</feature>
<feature type="binding site" description="axial binding residue" evidence="11">
    <location>
        <position position="200"/>
    </location>
    <ligand>
        <name>heme b</name>
        <dbReference type="ChEBI" id="CHEBI:60344"/>
    </ligand>
    <ligandPart>
        <name>Fe</name>
        <dbReference type="ChEBI" id="CHEBI:18248"/>
    </ligandPart>
</feature>
<dbReference type="GO" id="GO:0046872">
    <property type="term" value="F:metal ion binding"/>
    <property type="evidence" value="ECO:0007669"/>
    <property type="project" value="UniProtKB-UniRule"/>
</dbReference>
<feature type="domain" description="Plant heme peroxidase family profile" evidence="16">
    <location>
        <begin position="25"/>
        <end position="336"/>
    </location>
</feature>
<dbReference type="PANTHER" id="PTHR31388">
    <property type="entry name" value="PEROXIDASE 72-RELATED"/>
    <property type="match status" value="1"/>
</dbReference>
<feature type="binding site" evidence="11">
    <location>
        <position position="74"/>
    </location>
    <ligand>
        <name>Ca(2+)</name>
        <dbReference type="ChEBI" id="CHEBI:29108"/>
        <label>1</label>
    </ligand>
</feature>
<dbReference type="PROSITE" id="PS50873">
    <property type="entry name" value="PEROXIDASE_4"/>
    <property type="match status" value="1"/>
</dbReference>
<dbReference type="Gene3D" id="1.10.520.10">
    <property type="match status" value="1"/>
</dbReference>
<comment type="subcellular location">
    <subcellularLocation>
        <location evidence="14">Secreted</location>
    </subcellularLocation>
</comment>
<comment type="function">
    <text evidence="14">Removal of H(2)O(2), oxidation of toxic reductants, biosynthesis and degradation of lignin, suberization, auxin catabolism, response to environmental stresses such as wounding, pathogen attack and oxidative stress.</text>
</comment>
<feature type="binding site" evidence="11">
    <location>
        <position position="201"/>
    </location>
    <ligand>
        <name>Ca(2+)</name>
        <dbReference type="ChEBI" id="CHEBI:29108"/>
        <label>2</label>
    </ligand>
</feature>
<feature type="binding site" evidence="11">
    <location>
        <position position="255"/>
    </location>
    <ligand>
        <name>Ca(2+)</name>
        <dbReference type="ChEBI" id="CHEBI:29108"/>
        <label>2</label>
    </ligand>
</feature>
<feature type="binding site" evidence="11">
    <location>
        <position position="67"/>
    </location>
    <ligand>
        <name>Ca(2+)</name>
        <dbReference type="ChEBI" id="CHEBI:29108"/>
        <label>1</label>
    </ligand>
</feature>
<evidence type="ECO:0000256" key="8">
    <source>
        <dbReference type="ARBA" id="ARBA00023157"/>
    </source>
</evidence>
<dbReference type="PANTHER" id="PTHR31388:SF5">
    <property type="entry name" value="PEROXIDASE"/>
    <property type="match status" value="1"/>
</dbReference>
<evidence type="ECO:0000256" key="7">
    <source>
        <dbReference type="ARBA" id="ARBA00023004"/>
    </source>
</evidence>
<name>A0A8T0J674_CERPU</name>
<keyword evidence="3 14" id="KW-0575">Peroxidase</keyword>
<sequence length="345" mass="37368">MGGLMVGLCVMVTLLVMSSIGGEAALTTNFYDDSCPQIYSIVKGEVQKAVAKEARMAASLVRLHFHDCFVNGCDGSLLLDNTTDSDGSLLFETEKDSLANINSVRGFEVIDAIKAALEDACPQTVSCADILAVASRDAAVAVGLVPKYPVFFGRRDSLTANITAADQFLPAPFFTYAELKQNFANVGLNELDLVALSGAHTIGRVKCAIIRKFSLPDTDINSGFRDFLNTTICPPGSENPTGPINNLTFVLTDLDLGTPDTFDTNYYKNLRKDEGMIPSDQTLQSTLGINQAFVADFAFNKRKFFLQFAISTIRMGNISPLEGDDGEIRLNCRKPNPTDSRIATQ</sequence>
<dbReference type="PROSITE" id="PS00435">
    <property type="entry name" value="PEROXIDASE_1"/>
    <property type="match status" value="1"/>
</dbReference>
<dbReference type="GO" id="GO:0005576">
    <property type="term" value="C:extracellular region"/>
    <property type="evidence" value="ECO:0007669"/>
    <property type="project" value="UniProtKB-SubCell"/>
</dbReference>
<dbReference type="FunFam" id="1.10.520.10:FF:000009">
    <property type="entry name" value="Peroxidase"/>
    <property type="match status" value="1"/>
</dbReference>
<dbReference type="EC" id="1.11.1.7" evidence="14"/>
<evidence type="ECO:0000256" key="9">
    <source>
        <dbReference type="PIRSR" id="PIRSR600823-1"/>
    </source>
</evidence>
<evidence type="ECO:0000256" key="2">
    <source>
        <dbReference type="ARBA" id="ARBA00006873"/>
    </source>
</evidence>
<evidence type="ECO:0000256" key="15">
    <source>
        <dbReference type="SAM" id="MobiDB-lite"/>
    </source>
</evidence>
<keyword evidence="14" id="KW-0732">Signal</keyword>
<dbReference type="EMBL" id="CM026421">
    <property type="protein sequence ID" value="KAG0591097.1"/>
    <property type="molecule type" value="Genomic_DNA"/>
</dbReference>
<evidence type="ECO:0000256" key="3">
    <source>
        <dbReference type="ARBA" id="ARBA00022559"/>
    </source>
</evidence>
<dbReference type="InterPro" id="IPR019794">
    <property type="entry name" value="Peroxidases_AS"/>
</dbReference>
<keyword evidence="6 14" id="KW-0560">Oxidoreductase</keyword>
<feature type="binding site" evidence="11">
    <location>
        <position position="72"/>
    </location>
    <ligand>
        <name>Ca(2+)</name>
        <dbReference type="ChEBI" id="CHEBI:29108"/>
        <label>1</label>
    </ligand>
</feature>
<feature type="binding site" evidence="11">
    <location>
        <position position="263"/>
    </location>
    <ligand>
        <name>Ca(2+)</name>
        <dbReference type="ChEBI" id="CHEBI:29108"/>
        <label>2</label>
    </ligand>
</feature>
<feature type="disulfide bond" evidence="13">
    <location>
        <begin position="68"/>
        <end position="73"/>
    </location>
</feature>
<feature type="disulfide bond" evidence="13">
    <location>
        <begin position="35"/>
        <end position="121"/>
    </location>
</feature>
<evidence type="ECO:0000256" key="4">
    <source>
        <dbReference type="ARBA" id="ARBA00022617"/>
    </source>
</evidence>
<keyword evidence="11 14" id="KW-0106">Calcium</keyword>
<feature type="active site" description="Proton acceptor" evidence="9">
    <location>
        <position position="66"/>
    </location>
</feature>
<gene>
    <name evidence="17" type="ORF">KC19_1G149100</name>
</gene>
<comment type="cofactor">
    <cofactor evidence="11 14">
        <name>heme b</name>
        <dbReference type="ChEBI" id="CHEBI:60344"/>
    </cofactor>
    <text evidence="11 14">Binds 1 heme b (iron(II)-protoporphyrin IX) group per subunit.</text>
</comment>
<evidence type="ECO:0000313" key="17">
    <source>
        <dbReference type="EMBL" id="KAG0591097.1"/>
    </source>
</evidence>
<feature type="disulfide bond" evidence="13">
    <location>
        <begin position="207"/>
        <end position="233"/>
    </location>
</feature>
<comment type="caution">
    <text evidence="17">The sequence shown here is derived from an EMBL/GenBank/DDBJ whole genome shotgun (WGS) entry which is preliminary data.</text>
</comment>
<dbReference type="InterPro" id="IPR033905">
    <property type="entry name" value="Secretory_peroxidase"/>
</dbReference>
<dbReference type="GO" id="GO:0042744">
    <property type="term" value="P:hydrogen peroxide catabolic process"/>
    <property type="evidence" value="ECO:0007669"/>
    <property type="project" value="UniProtKB-KW"/>
</dbReference>
<evidence type="ECO:0000256" key="13">
    <source>
        <dbReference type="PIRSR" id="PIRSR600823-5"/>
    </source>
</evidence>
<dbReference type="Proteomes" id="UP000822688">
    <property type="component" value="Chromosome 1"/>
</dbReference>
<keyword evidence="5 11" id="KW-0479">Metal-binding</keyword>
<feature type="binding site" evidence="11">
    <location>
        <position position="94"/>
    </location>
    <ligand>
        <name>Ca(2+)</name>
        <dbReference type="ChEBI" id="CHEBI:29108"/>
        <label>1</label>
    </ligand>
</feature>
<organism evidence="17 18">
    <name type="scientific">Ceratodon purpureus</name>
    <name type="common">Fire moss</name>
    <name type="synonym">Dicranum purpureum</name>
    <dbReference type="NCBI Taxonomy" id="3225"/>
    <lineage>
        <taxon>Eukaryota</taxon>
        <taxon>Viridiplantae</taxon>
        <taxon>Streptophyta</taxon>
        <taxon>Embryophyta</taxon>
        <taxon>Bryophyta</taxon>
        <taxon>Bryophytina</taxon>
        <taxon>Bryopsida</taxon>
        <taxon>Dicranidae</taxon>
        <taxon>Pseudoditrichales</taxon>
        <taxon>Ditrichaceae</taxon>
        <taxon>Ceratodon</taxon>
    </lineage>
</organism>
<evidence type="ECO:0000259" key="16">
    <source>
        <dbReference type="PROSITE" id="PS50873"/>
    </source>
</evidence>
<dbReference type="InterPro" id="IPR019793">
    <property type="entry name" value="Peroxidases_heam-ligand_BS"/>
</dbReference>
<comment type="similarity">
    <text evidence="14">Belongs to the peroxidase family. Classical plant (class III) peroxidase subfamily.</text>
</comment>
<protein>
    <recommendedName>
        <fullName evidence="14">Peroxidase</fullName>
        <ecNumber evidence="14">1.11.1.7</ecNumber>
    </recommendedName>
</protein>
<keyword evidence="18" id="KW-1185">Reference proteome</keyword>
<dbReference type="GO" id="GO:0020037">
    <property type="term" value="F:heme binding"/>
    <property type="evidence" value="ECO:0007669"/>
    <property type="project" value="UniProtKB-UniRule"/>
</dbReference>
<keyword evidence="8 13" id="KW-1015">Disulfide bond</keyword>
<dbReference type="Pfam" id="PF00141">
    <property type="entry name" value="peroxidase"/>
    <property type="match status" value="1"/>
</dbReference>
<dbReference type="Gene3D" id="1.10.420.10">
    <property type="entry name" value="Peroxidase, domain 2"/>
    <property type="match status" value="1"/>
</dbReference>
<dbReference type="InterPro" id="IPR000823">
    <property type="entry name" value="Peroxidase_pln"/>
</dbReference>
<evidence type="ECO:0000256" key="12">
    <source>
        <dbReference type="PIRSR" id="PIRSR600823-4"/>
    </source>
</evidence>
<dbReference type="PRINTS" id="PR00458">
    <property type="entry name" value="PEROXIDASE"/>
</dbReference>
<dbReference type="InterPro" id="IPR002016">
    <property type="entry name" value="Haem_peroxidase"/>
</dbReference>
<keyword evidence="7 11" id="KW-0408">Iron</keyword>
<keyword evidence="14" id="KW-0376">Hydrogen peroxide</keyword>
<evidence type="ECO:0000256" key="6">
    <source>
        <dbReference type="ARBA" id="ARBA00023002"/>
    </source>
</evidence>
<dbReference type="GO" id="GO:0140825">
    <property type="term" value="F:lactoperoxidase activity"/>
    <property type="evidence" value="ECO:0007669"/>
    <property type="project" value="UniProtKB-EC"/>
</dbReference>
<dbReference type="FunFam" id="1.10.420.10:FF:000001">
    <property type="entry name" value="Peroxidase"/>
    <property type="match status" value="1"/>
</dbReference>
<comment type="similarity">
    <text evidence="2">Belongs to the peroxidase family. Ascorbate peroxidase subfamily.</text>
</comment>
<dbReference type="SUPFAM" id="SSF48113">
    <property type="entry name" value="Heme-dependent peroxidases"/>
    <property type="match status" value="1"/>
</dbReference>
<dbReference type="AlphaFoldDB" id="A0A8T0J674"/>